<name>A0A8X7MU55_9BASI</name>
<sequence>MDTVPLGPISIALGWQTVKAHRHRLILWRTAVIHYIATLRRPALARHREGGLLHLSIPSATTTASRVADLVAQGILESWRRIQNRPDTAKTPNGPAFDALWASPFVHRSTQTGPTNTLSFRSFTSS</sequence>
<gene>
    <name evidence="1" type="ORF">A4X06_0g3643</name>
</gene>
<comment type="caution">
    <text evidence="1">The sequence shown here is derived from an EMBL/GenBank/DDBJ whole genome shotgun (WGS) entry which is preliminary data.</text>
</comment>
<dbReference type="Proteomes" id="UP000077684">
    <property type="component" value="Unassembled WGS sequence"/>
</dbReference>
<keyword evidence="2" id="KW-1185">Reference proteome</keyword>
<reference evidence="1" key="1">
    <citation type="submission" date="2016-04" db="EMBL/GenBank/DDBJ databases">
        <authorList>
            <person name="Nguyen H.D."/>
            <person name="Samba Siva P."/>
            <person name="Cullis J."/>
            <person name="Levesque C.A."/>
            <person name="Hambleton S."/>
        </authorList>
    </citation>
    <scope>NUCLEOTIDE SEQUENCE</scope>
    <source>
        <strain evidence="1">DAOMC 236426</strain>
    </source>
</reference>
<protein>
    <submittedName>
        <fullName evidence="1">Uncharacterized protein</fullName>
    </submittedName>
</protein>
<dbReference type="EMBL" id="LWDE02000342">
    <property type="protein sequence ID" value="KAE8248536.1"/>
    <property type="molecule type" value="Genomic_DNA"/>
</dbReference>
<organism evidence="1 2">
    <name type="scientific">Tilletia controversa</name>
    <name type="common">dwarf bunt fungus</name>
    <dbReference type="NCBI Taxonomy" id="13291"/>
    <lineage>
        <taxon>Eukaryota</taxon>
        <taxon>Fungi</taxon>
        <taxon>Dikarya</taxon>
        <taxon>Basidiomycota</taxon>
        <taxon>Ustilaginomycotina</taxon>
        <taxon>Exobasidiomycetes</taxon>
        <taxon>Tilletiales</taxon>
        <taxon>Tilletiaceae</taxon>
        <taxon>Tilletia</taxon>
    </lineage>
</organism>
<proteinExistence type="predicted"/>
<evidence type="ECO:0000313" key="2">
    <source>
        <dbReference type="Proteomes" id="UP000077684"/>
    </source>
</evidence>
<reference evidence="1" key="2">
    <citation type="journal article" date="2019" name="IMA Fungus">
        <title>Genome sequencing and comparison of five Tilletia species to identify candidate genes for the detection of regulated species infecting wheat.</title>
        <authorList>
            <person name="Nguyen H.D.T."/>
            <person name="Sultana T."/>
            <person name="Kesanakurti P."/>
            <person name="Hambleton S."/>
        </authorList>
    </citation>
    <scope>NUCLEOTIDE SEQUENCE</scope>
    <source>
        <strain evidence="1">DAOMC 236426</strain>
    </source>
</reference>
<accession>A0A8X7MU55</accession>
<dbReference type="AlphaFoldDB" id="A0A8X7MU55"/>
<evidence type="ECO:0000313" key="1">
    <source>
        <dbReference type="EMBL" id="KAE8248536.1"/>
    </source>
</evidence>